<evidence type="ECO:0000259" key="5">
    <source>
        <dbReference type="Pfam" id="PF00331"/>
    </source>
</evidence>
<dbReference type="AlphaFoldDB" id="A0A1F5SXE8"/>
<dbReference type="SUPFAM" id="SSF51445">
    <property type="entry name" value="(Trans)glycosidases"/>
    <property type="match status" value="1"/>
</dbReference>
<evidence type="ECO:0000256" key="3">
    <source>
        <dbReference type="ARBA" id="ARBA00023326"/>
    </source>
</evidence>
<feature type="domain" description="GH10" evidence="5">
    <location>
        <begin position="67"/>
        <end position="172"/>
    </location>
</feature>
<keyword evidence="1" id="KW-0378">Hydrolase</keyword>
<accession>A0A1F5SXE8</accession>
<feature type="transmembrane region" description="Helical" evidence="4">
    <location>
        <begin position="12"/>
        <end position="32"/>
    </location>
</feature>
<evidence type="ECO:0000256" key="4">
    <source>
        <dbReference type="SAM" id="Phobius"/>
    </source>
</evidence>
<sequence>MKVHQSHRGKIIFFLLLLIIVELVTFCMLVYFKDFGKGKNPEIGVTFSKAYAESLGLDWQKTYLAIIDDLKVENIRLIAQWNEVEPEFNQFNFNHLDWMIDQAAQRNVKVILVVGRRVPRWPECHDPVWLSPLPAEKIEIEQLKMIQTVVEHFKVKDNIKMWQVENEPFLTEFGECPEFSLSQVKKEIALVKTLDDRPILITDSGELSSWFKTGNLGDKFGHTMYRSVYSELLGFSKYMLPASFYRIKAGINGLALENVIVAELQAEPWVPDGYNLDITYDKMKEQMDKNQIESNIKFARKTGFSGIYLWGVEWWYWLKQTKNDSEIWDFMQAYIANPNMQNL</sequence>
<dbReference type="InterPro" id="IPR017853">
    <property type="entry name" value="GH"/>
</dbReference>
<dbReference type="InterPro" id="IPR001000">
    <property type="entry name" value="GH10_dom"/>
</dbReference>
<evidence type="ECO:0000313" key="7">
    <source>
        <dbReference type="Proteomes" id="UP000179001"/>
    </source>
</evidence>
<keyword evidence="4" id="KW-1133">Transmembrane helix</keyword>
<dbReference type="GO" id="GO:0004553">
    <property type="term" value="F:hydrolase activity, hydrolyzing O-glycosyl compounds"/>
    <property type="evidence" value="ECO:0007669"/>
    <property type="project" value="InterPro"/>
</dbReference>
<protein>
    <recommendedName>
        <fullName evidence="5">GH10 domain-containing protein</fullName>
    </recommendedName>
</protein>
<evidence type="ECO:0000313" key="6">
    <source>
        <dbReference type="EMBL" id="OGF30901.1"/>
    </source>
</evidence>
<dbReference type="EMBL" id="MFGJ01000008">
    <property type="protein sequence ID" value="OGF30901.1"/>
    <property type="molecule type" value="Genomic_DNA"/>
</dbReference>
<keyword evidence="3" id="KW-0624">Polysaccharide degradation</keyword>
<keyword evidence="2" id="KW-0119">Carbohydrate metabolism</keyword>
<keyword evidence="4" id="KW-0812">Transmembrane</keyword>
<evidence type="ECO:0000256" key="1">
    <source>
        <dbReference type="ARBA" id="ARBA00022801"/>
    </source>
</evidence>
<comment type="caution">
    <text evidence="6">The sequence shown here is derived from an EMBL/GenBank/DDBJ whole genome shotgun (WGS) entry which is preliminary data.</text>
</comment>
<evidence type="ECO:0000256" key="2">
    <source>
        <dbReference type="ARBA" id="ARBA00023277"/>
    </source>
</evidence>
<reference evidence="6 7" key="1">
    <citation type="journal article" date="2016" name="Nat. Commun.">
        <title>Thousands of microbial genomes shed light on interconnected biogeochemical processes in an aquifer system.</title>
        <authorList>
            <person name="Anantharaman K."/>
            <person name="Brown C.T."/>
            <person name="Hug L.A."/>
            <person name="Sharon I."/>
            <person name="Castelle C.J."/>
            <person name="Probst A.J."/>
            <person name="Thomas B.C."/>
            <person name="Singh A."/>
            <person name="Wilkins M.J."/>
            <person name="Karaoz U."/>
            <person name="Brodie E.L."/>
            <person name="Williams K.H."/>
            <person name="Hubbard S.S."/>
            <person name="Banfield J.F."/>
        </authorList>
    </citation>
    <scope>NUCLEOTIDE SEQUENCE [LARGE SCALE GENOMIC DNA]</scope>
</reference>
<keyword evidence="4" id="KW-0472">Membrane</keyword>
<dbReference type="Gene3D" id="3.20.20.80">
    <property type="entry name" value="Glycosidases"/>
    <property type="match status" value="1"/>
</dbReference>
<dbReference type="Proteomes" id="UP000179001">
    <property type="component" value="Unassembled WGS sequence"/>
</dbReference>
<dbReference type="STRING" id="1798002.A2478_00425"/>
<dbReference type="GO" id="GO:0000272">
    <property type="term" value="P:polysaccharide catabolic process"/>
    <property type="evidence" value="ECO:0007669"/>
    <property type="project" value="UniProtKB-KW"/>
</dbReference>
<gene>
    <name evidence="6" type="ORF">A2478_00425</name>
</gene>
<organism evidence="6 7">
    <name type="scientific">Candidatus Falkowbacteria bacterium RIFOXYC2_FULL_36_12</name>
    <dbReference type="NCBI Taxonomy" id="1798002"/>
    <lineage>
        <taxon>Bacteria</taxon>
        <taxon>Candidatus Falkowiibacteriota</taxon>
    </lineage>
</organism>
<proteinExistence type="predicted"/>
<dbReference type="Pfam" id="PF00331">
    <property type="entry name" value="Glyco_hydro_10"/>
    <property type="match status" value="1"/>
</dbReference>
<name>A0A1F5SXE8_9BACT</name>